<reference evidence="3 4" key="1">
    <citation type="journal article" date="2010" name="PLoS Biol.">
        <title>Multi-platform next-generation sequencing of the domestic turkey (Meleagris gallopavo): genome assembly and analysis.</title>
        <authorList>
            <person name="Dalloul R.A."/>
            <person name="Long J.A."/>
            <person name="Zimin A.V."/>
            <person name="Aslam L."/>
            <person name="Beal K."/>
            <person name="Blomberg L.A."/>
            <person name="Bouffard P."/>
            <person name="Burt D.W."/>
            <person name="Crasta O."/>
            <person name="Crooijmans R.P."/>
            <person name="Cooper K."/>
            <person name="Coulombe R.A."/>
            <person name="De S."/>
            <person name="Delany M.E."/>
            <person name="Dodgson J.B."/>
            <person name="Dong J.J."/>
            <person name="Evans C."/>
            <person name="Frederickson K.M."/>
            <person name="Flicek P."/>
            <person name="Florea L."/>
            <person name="Folkerts O."/>
            <person name="Groenen M.A."/>
            <person name="Harkins T.T."/>
            <person name="Herrero J."/>
            <person name="Hoffmann S."/>
            <person name="Megens H.J."/>
            <person name="Jiang A."/>
            <person name="de Jong P."/>
            <person name="Kaiser P."/>
            <person name="Kim H."/>
            <person name="Kim K.W."/>
            <person name="Kim S."/>
            <person name="Langenberger D."/>
            <person name="Lee M.K."/>
            <person name="Lee T."/>
            <person name="Mane S."/>
            <person name="Marcais G."/>
            <person name="Marz M."/>
            <person name="McElroy A.P."/>
            <person name="Modise T."/>
            <person name="Nefedov M."/>
            <person name="Notredame C."/>
            <person name="Paton I.R."/>
            <person name="Payne W.S."/>
            <person name="Pertea G."/>
            <person name="Prickett D."/>
            <person name="Puiu D."/>
            <person name="Qioa D."/>
            <person name="Raineri E."/>
            <person name="Ruffier M."/>
            <person name="Salzberg S.L."/>
            <person name="Schatz M.C."/>
            <person name="Scheuring C."/>
            <person name="Schmidt C.J."/>
            <person name="Schroeder S."/>
            <person name="Searle S.M."/>
            <person name="Smith E.J."/>
            <person name="Smith J."/>
            <person name="Sonstegard T.S."/>
            <person name="Stadler P.F."/>
            <person name="Tafer H."/>
            <person name="Tu Z.J."/>
            <person name="Van Tassell C.P."/>
            <person name="Vilella A.J."/>
            <person name="Williams K.P."/>
            <person name="Yorke J.A."/>
            <person name="Zhang L."/>
            <person name="Zhang H.B."/>
            <person name="Zhang X."/>
            <person name="Zhang Y."/>
            <person name="Reed K.M."/>
        </authorList>
    </citation>
    <scope>NUCLEOTIDE SEQUENCE [LARGE SCALE GENOMIC DNA]</scope>
</reference>
<keyword evidence="2" id="KW-1133">Transmembrane helix</keyword>
<protein>
    <recommendedName>
        <fullName evidence="5">Progesterone immunomodulatory binding factor 1</fullName>
    </recommendedName>
</protein>
<dbReference type="GeneTree" id="ENSGT00390000015293"/>
<reference evidence="3" key="2">
    <citation type="submission" date="2025-08" db="UniProtKB">
        <authorList>
            <consortium name="Ensembl"/>
        </authorList>
    </citation>
    <scope>IDENTIFICATION</scope>
</reference>
<dbReference type="KEGG" id="mgp:104917477"/>
<name>A0A803YK60_MELGA</name>
<keyword evidence="1" id="KW-0175">Coiled coil</keyword>
<dbReference type="PANTHER" id="PTHR18950:SF0">
    <property type="entry name" value="PROGESTERONE IMMUNOMODULATORY BINDING FACTOR 1"/>
    <property type="match status" value="1"/>
</dbReference>
<reference evidence="3" key="3">
    <citation type="submission" date="2025-09" db="UniProtKB">
        <authorList>
            <consortium name="Ensembl"/>
        </authorList>
    </citation>
    <scope>IDENTIFICATION</scope>
</reference>
<dbReference type="GO" id="GO:0060271">
    <property type="term" value="P:cilium assembly"/>
    <property type="evidence" value="ECO:0007669"/>
    <property type="project" value="TreeGrafter"/>
</dbReference>
<evidence type="ECO:0000256" key="2">
    <source>
        <dbReference type="SAM" id="Phobius"/>
    </source>
</evidence>
<feature type="coiled-coil region" evidence="1">
    <location>
        <begin position="6"/>
        <end position="83"/>
    </location>
</feature>
<evidence type="ECO:0000313" key="4">
    <source>
        <dbReference type="Proteomes" id="UP000001645"/>
    </source>
</evidence>
<dbReference type="PANTHER" id="PTHR18950">
    <property type="entry name" value="PROGESTERONE-INDUCED BLOCKING FACTOR 1"/>
    <property type="match status" value="1"/>
</dbReference>
<keyword evidence="4" id="KW-1185">Reference proteome</keyword>
<gene>
    <name evidence="3" type="primary">LOC104917477</name>
</gene>
<organism evidence="3 4">
    <name type="scientific">Meleagris gallopavo</name>
    <name type="common">Wild turkey</name>
    <dbReference type="NCBI Taxonomy" id="9103"/>
    <lineage>
        <taxon>Eukaryota</taxon>
        <taxon>Metazoa</taxon>
        <taxon>Chordata</taxon>
        <taxon>Craniata</taxon>
        <taxon>Vertebrata</taxon>
        <taxon>Euteleostomi</taxon>
        <taxon>Archelosauria</taxon>
        <taxon>Archosauria</taxon>
        <taxon>Dinosauria</taxon>
        <taxon>Saurischia</taxon>
        <taxon>Theropoda</taxon>
        <taxon>Coelurosauria</taxon>
        <taxon>Aves</taxon>
        <taxon>Neognathae</taxon>
        <taxon>Galloanserae</taxon>
        <taxon>Galliformes</taxon>
        <taxon>Phasianidae</taxon>
        <taxon>Meleagridinae</taxon>
        <taxon>Meleagris</taxon>
    </lineage>
</organism>
<sequence>MIDNLKVEYLTKIEELEEKLNDAIHQKQLLSLRLDSQLALQQEDARKHQTLMKQEMETILLRQKQLEETNHQLRERAGDIRRSLRDLELTEDGYEKLKSLPEDQLSIPEYVSVSIVSCIGLKYSPVEGQIGLEFTFFMTTLFFLCFGFVAKQ</sequence>
<dbReference type="GO" id="GO:0005815">
    <property type="term" value="C:microtubule organizing center"/>
    <property type="evidence" value="ECO:0007669"/>
    <property type="project" value="TreeGrafter"/>
</dbReference>
<dbReference type="Ensembl" id="ENSMGAT00000034313.1">
    <property type="protein sequence ID" value="ENSMGAP00000032158.1"/>
    <property type="gene ID" value="ENSMGAG00000022625.1"/>
</dbReference>
<evidence type="ECO:0000313" key="3">
    <source>
        <dbReference type="Ensembl" id="ENSMGAP00000032158.1"/>
    </source>
</evidence>
<accession>A0A803YK60</accession>
<keyword evidence="2" id="KW-0812">Transmembrane</keyword>
<dbReference type="RefSeq" id="XP_010727043.1">
    <property type="nucleotide sequence ID" value="XM_010728741.3"/>
</dbReference>
<dbReference type="InParanoid" id="A0A803YK60"/>
<dbReference type="AlphaFoldDB" id="A0A803YK60"/>
<evidence type="ECO:0000256" key="1">
    <source>
        <dbReference type="SAM" id="Coils"/>
    </source>
</evidence>
<dbReference type="Proteomes" id="UP000001645">
    <property type="component" value="Chromosome 1"/>
</dbReference>
<proteinExistence type="predicted"/>
<dbReference type="InterPro" id="IPR026205">
    <property type="entry name" value="PIBF1"/>
</dbReference>
<feature type="transmembrane region" description="Helical" evidence="2">
    <location>
        <begin position="130"/>
        <end position="150"/>
    </location>
</feature>
<dbReference type="GeneID" id="104917477"/>
<evidence type="ECO:0008006" key="5">
    <source>
        <dbReference type="Google" id="ProtNLM"/>
    </source>
</evidence>
<keyword evidence="2" id="KW-0472">Membrane</keyword>